<dbReference type="InterPro" id="IPR010982">
    <property type="entry name" value="Lambda_DNA-bd_dom_sf"/>
</dbReference>
<evidence type="ECO:0000313" key="4">
    <source>
        <dbReference type="Proteomes" id="UP000580474"/>
    </source>
</evidence>
<reference evidence="3 4" key="1">
    <citation type="submission" date="2020-08" db="EMBL/GenBank/DDBJ databases">
        <title>Sequencing the genomes of 1000 actinobacteria strains.</title>
        <authorList>
            <person name="Klenk H.-P."/>
        </authorList>
    </citation>
    <scope>NUCLEOTIDE SEQUENCE [LARGE SCALE GENOMIC DNA]</scope>
    <source>
        <strain evidence="3 4">DSM 45582</strain>
    </source>
</reference>
<comment type="caution">
    <text evidence="3">The sequence shown here is derived from an EMBL/GenBank/DDBJ whole genome shotgun (WGS) entry which is preliminary data.</text>
</comment>
<dbReference type="PROSITE" id="PS50943">
    <property type="entry name" value="HTH_CROC1"/>
    <property type="match status" value="1"/>
</dbReference>
<evidence type="ECO:0000313" key="3">
    <source>
        <dbReference type="EMBL" id="MBB5070933.1"/>
    </source>
</evidence>
<accession>A0A840NLD1</accession>
<evidence type="ECO:0000259" key="2">
    <source>
        <dbReference type="PROSITE" id="PS50943"/>
    </source>
</evidence>
<gene>
    <name evidence="3" type="ORF">BJ969_004021</name>
</gene>
<sequence>MSRNRTGSPRNRALGAELREIRERAGVTVRELAHRIGGHHSKYTRNEQAARSPSPEEVASIMTALGTSEAERDRLVEMAREHDGGGNWLKSGSAGSLGINHELTDLMEFERTATSITDVSPILIPGLLQTSDYARAIMGGMPSHEVDARVAMRIGRRDVLMRRNRSPEFHAFIEESALWKKLGGDDVMAEQLRHVMTMSEQPNVTVQVVPADLTSWNAALSGSFIYFEFPKAGPIVHVEHVSSSAFLAEAEDISAYRLAVDSVSRVAMTVEQSSKVIARRITELEGAP</sequence>
<dbReference type="RefSeq" id="WP_184480883.1">
    <property type="nucleotide sequence ID" value="NZ_JACHIV010000001.1"/>
</dbReference>
<dbReference type="Proteomes" id="UP000580474">
    <property type="component" value="Unassembled WGS sequence"/>
</dbReference>
<dbReference type="InterPro" id="IPR043917">
    <property type="entry name" value="DUF5753"/>
</dbReference>
<protein>
    <submittedName>
        <fullName evidence="3">Transcriptional regulator with XRE-family HTH domain</fullName>
    </submittedName>
</protein>
<evidence type="ECO:0000256" key="1">
    <source>
        <dbReference type="SAM" id="MobiDB-lite"/>
    </source>
</evidence>
<dbReference type="Gene3D" id="1.10.260.40">
    <property type="entry name" value="lambda repressor-like DNA-binding domains"/>
    <property type="match status" value="1"/>
</dbReference>
<dbReference type="InterPro" id="IPR001387">
    <property type="entry name" value="Cro/C1-type_HTH"/>
</dbReference>
<dbReference type="SMART" id="SM00530">
    <property type="entry name" value="HTH_XRE"/>
    <property type="match status" value="1"/>
</dbReference>
<dbReference type="SUPFAM" id="SSF47413">
    <property type="entry name" value="lambda repressor-like DNA-binding domains"/>
    <property type="match status" value="1"/>
</dbReference>
<dbReference type="GO" id="GO:0003677">
    <property type="term" value="F:DNA binding"/>
    <property type="evidence" value="ECO:0007669"/>
    <property type="project" value="InterPro"/>
</dbReference>
<dbReference type="EMBL" id="JACHIV010000001">
    <property type="protein sequence ID" value="MBB5070933.1"/>
    <property type="molecule type" value="Genomic_DNA"/>
</dbReference>
<dbReference type="Pfam" id="PF19054">
    <property type="entry name" value="DUF5753"/>
    <property type="match status" value="1"/>
</dbReference>
<keyword evidence="4" id="KW-1185">Reference proteome</keyword>
<feature type="region of interest" description="Disordered" evidence="1">
    <location>
        <begin position="36"/>
        <end position="56"/>
    </location>
</feature>
<dbReference type="CDD" id="cd00093">
    <property type="entry name" value="HTH_XRE"/>
    <property type="match status" value="1"/>
</dbReference>
<dbReference type="Pfam" id="PF13560">
    <property type="entry name" value="HTH_31"/>
    <property type="match status" value="1"/>
</dbReference>
<organism evidence="3 4">
    <name type="scientific">Saccharopolyspora gloriosae</name>
    <dbReference type="NCBI Taxonomy" id="455344"/>
    <lineage>
        <taxon>Bacteria</taxon>
        <taxon>Bacillati</taxon>
        <taxon>Actinomycetota</taxon>
        <taxon>Actinomycetes</taxon>
        <taxon>Pseudonocardiales</taxon>
        <taxon>Pseudonocardiaceae</taxon>
        <taxon>Saccharopolyspora</taxon>
    </lineage>
</organism>
<proteinExistence type="predicted"/>
<name>A0A840NLD1_9PSEU</name>
<feature type="domain" description="HTH cro/C1-type" evidence="2">
    <location>
        <begin position="18"/>
        <end position="72"/>
    </location>
</feature>
<dbReference type="AlphaFoldDB" id="A0A840NLD1"/>